<feature type="domain" description="Bacterial sugar transferase" evidence="8">
    <location>
        <begin position="180"/>
        <end position="363"/>
    </location>
</feature>
<keyword evidence="4 7" id="KW-0812">Transmembrane</keyword>
<dbReference type="RefSeq" id="WP_285764362.1">
    <property type="nucleotide sequence ID" value="NZ_BSYJ01000004.1"/>
</dbReference>
<dbReference type="InterPro" id="IPR003362">
    <property type="entry name" value="Bact_transf"/>
</dbReference>
<dbReference type="InterPro" id="IPR017475">
    <property type="entry name" value="EPS_sugar_tfrase"/>
</dbReference>
<accession>A0ABQ6M0D2</accession>
<dbReference type="EMBL" id="BSYJ01000004">
    <property type="protein sequence ID" value="GMG87742.1"/>
    <property type="molecule type" value="Genomic_DNA"/>
</dbReference>
<comment type="subcellular location">
    <subcellularLocation>
        <location evidence="1">Membrane</location>
        <topology evidence="1">Multi-pass membrane protein</topology>
    </subcellularLocation>
</comment>
<dbReference type="NCBIfam" id="TIGR03023">
    <property type="entry name" value="WcaJ_sugtrans"/>
    <property type="match status" value="1"/>
</dbReference>
<reference evidence="9 10" key="1">
    <citation type="submission" date="2023-04" db="EMBL/GenBank/DDBJ databases">
        <title>Marinobulbifer ophiurae gen. nov., sp. Nov., isolate from tissue of brittle star Ophioplocus japonicus.</title>
        <authorList>
            <person name="Kawano K."/>
            <person name="Sawayama S."/>
            <person name="Nakagawa S."/>
        </authorList>
    </citation>
    <scope>NUCLEOTIDE SEQUENCE [LARGE SCALE GENOMIC DNA]</scope>
    <source>
        <strain evidence="9 10">NKW57</strain>
    </source>
</reference>
<dbReference type="Pfam" id="PF13727">
    <property type="entry name" value="CoA_binding_3"/>
    <property type="match status" value="1"/>
</dbReference>
<evidence type="ECO:0000313" key="9">
    <source>
        <dbReference type="EMBL" id="GMG87742.1"/>
    </source>
</evidence>
<evidence type="ECO:0000256" key="7">
    <source>
        <dbReference type="SAM" id="Phobius"/>
    </source>
</evidence>
<dbReference type="PANTHER" id="PTHR30576">
    <property type="entry name" value="COLANIC BIOSYNTHESIS UDP-GLUCOSE LIPID CARRIER TRANSFERASE"/>
    <property type="match status" value="1"/>
</dbReference>
<name>A0ABQ6M0D2_9GAMM</name>
<sequence length="370" mass="41042">MRGIAVPKEVEVEVEVAVLLQDVLESGKAHKTRNSAHTENTNGVYRACIIGSNSVAFRLADELTEHSSPDVQFLGFYDSFVDMSGPDGLKAPSKVAGSDSDAISAAREGIINIVYITLPLREEIRIRKLLTGLSDTTATVHIVSDLFSETTLHTRRKTVGSTNLLSLHDTPIQGPNILLKRTEDVLLSGLILTLVMPLMLCIAAAIKCTSKGPILFKQRRNGLDGKIIPVWKFRSMTSTENGTDVRQASRNDPRVTTIGRFLRRTSLDELPQFFNVLQGHMSIVGPRPHAVAHNEEYRAQINGYMLRHKVKPGITGWAQINGFRGETDTLEKMQGRIALDLEYIRNWSVWLDLKIILLTLVKGFSGKNAY</sequence>
<dbReference type="PANTHER" id="PTHR30576:SF21">
    <property type="entry name" value="UDP-GLUCOSE:UNDECAPRENYL-PHOSPHATE GLUCOSE-1-PHOSPHATE TRANSFERASE"/>
    <property type="match status" value="1"/>
</dbReference>
<dbReference type="NCBIfam" id="TIGR03025">
    <property type="entry name" value="EPS_sugtrans"/>
    <property type="match status" value="1"/>
</dbReference>
<keyword evidence="5 7" id="KW-1133">Transmembrane helix</keyword>
<evidence type="ECO:0000256" key="2">
    <source>
        <dbReference type="ARBA" id="ARBA00006464"/>
    </source>
</evidence>
<organism evidence="9 10">
    <name type="scientific">Biformimicrobium ophioploci</name>
    <dbReference type="NCBI Taxonomy" id="3036711"/>
    <lineage>
        <taxon>Bacteria</taxon>
        <taxon>Pseudomonadati</taxon>
        <taxon>Pseudomonadota</taxon>
        <taxon>Gammaproteobacteria</taxon>
        <taxon>Cellvibrionales</taxon>
        <taxon>Microbulbiferaceae</taxon>
        <taxon>Biformimicrobium</taxon>
    </lineage>
</organism>
<keyword evidence="10" id="KW-1185">Reference proteome</keyword>
<keyword evidence="6 7" id="KW-0472">Membrane</keyword>
<evidence type="ECO:0000256" key="1">
    <source>
        <dbReference type="ARBA" id="ARBA00004141"/>
    </source>
</evidence>
<evidence type="ECO:0000256" key="3">
    <source>
        <dbReference type="ARBA" id="ARBA00022679"/>
    </source>
</evidence>
<gene>
    <name evidence="9" type="ORF">MNKW57_20630</name>
</gene>
<feature type="transmembrane region" description="Helical" evidence="7">
    <location>
        <begin position="185"/>
        <end position="206"/>
    </location>
</feature>
<keyword evidence="3" id="KW-0808">Transferase</keyword>
<dbReference type="Pfam" id="PF02397">
    <property type="entry name" value="Bac_transf"/>
    <property type="match status" value="1"/>
</dbReference>
<comment type="similarity">
    <text evidence="2">Belongs to the bacterial sugar transferase family.</text>
</comment>
<evidence type="ECO:0000313" key="10">
    <source>
        <dbReference type="Proteomes" id="UP001224392"/>
    </source>
</evidence>
<evidence type="ECO:0000256" key="5">
    <source>
        <dbReference type="ARBA" id="ARBA00022989"/>
    </source>
</evidence>
<dbReference type="InterPro" id="IPR017473">
    <property type="entry name" value="Undecaprenyl-P_gluc_Ptfrase"/>
</dbReference>
<protein>
    <recommendedName>
        <fullName evidence="8">Bacterial sugar transferase domain-containing protein</fullName>
    </recommendedName>
</protein>
<evidence type="ECO:0000256" key="4">
    <source>
        <dbReference type="ARBA" id="ARBA00022692"/>
    </source>
</evidence>
<evidence type="ECO:0000259" key="8">
    <source>
        <dbReference type="Pfam" id="PF02397"/>
    </source>
</evidence>
<dbReference type="Proteomes" id="UP001224392">
    <property type="component" value="Unassembled WGS sequence"/>
</dbReference>
<proteinExistence type="inferred from homology"/>
<evidence type="ECO:0000256" key="6">
    <source>
        <dbReference type="ARBA" id="ARBA00023136"/>
    </source>
</evidence>
<dbReference type="Gene3D" id="3.40.50.720">
    <property type="entry name" value="NAD(P)-binding Rossmann-like Domain"/>
    <property type="match status" value="1"/>
</dbReference>
<comment type="caution">
    <text evidence="9">The sequence shown here is derived from an EMBL/GenBank/DDBJ whole genome shotgun (WGS) entry which is preliminary data.</text>
</comment>